<dbReference type="Proteomes" id="UP000655443">
    <property type="component" value="Unassembled WGS sequence"/>
</dbReference>
<dbReference type="AlphaFoldDB" id="A0A919D2T2"/>
<keyword evidence="2" id="KW-1185">Reference proteome</keyword>
<reference evidence="1" key="2">
    <citation type="submission" date="2020-09" db="EMBL/GenBank/DDBJ databases">
        <authorList>
            <person name="Sun Q."/>
            <person name="Ohkuma M."/>
        </authorList>
    </citation>
    <scope>NUCLEOTIDE SEQUENCE</scope>
    <source>
        <strain evidence="1">JCM 4714</strain>
    </source>
</reference>
<evidence type="ECO:0000313" key="2">
    <source>
        <dbReference type="Proteomes" id="UP000655443"/>
    </source>
</evidence>
<protein>
    <submittedName>
        <fullName evidence="1">Uncharacterized protein</fullName>
    </submittedName>
</protein>
<dbReference type="EMBL" id="BMVG01000005">
    <property type="protein sequence ID" value="GHE03213.1"/>
    <property type="molecule type" value="Genomic_DNA"/>
</dbReference>
<comment type="caution">
    <text evidence="1">The sequence shown here is derived from an EMBL/GenBank/DDBJ whole genome shotgun (WGS) entry which is preliminary data.</text>
</comment>
<reference evidence="1" key="1">
    <citation type="journal article" date="2014" name="Int. J. Syst. Evol. Microbiol.">
        <title>Complete genome sequence of Corynebacterium casei LMG S-19264T (=DSM 44701T), isolated from a smear-ripened cheese.</title>
        <authorList>
            <consortium name="US DOE Joint Genome Institute (JGI-PGF)"/>
            <person name="Walter F."/>
            <person name="Albersmeier A."/>
            <person name="Kalinowski J."/>
            <person name="Ruckert C."/>
        </authorList>
    </citation>
    <scope>NUCLEOTIDE SEQUENCE</scope>
    <source>
        <strain evidence="1">JCM 4714</strain>
    </source>
</reference>
<evidence type="ECO:0000313" key="1">
    <source>
        <dbReference type="EMBL" id="GHE03213.1"/>
    </source>
</evidence>
<name>A0A919D2T2_9ACTN</name>
<gene>
    <name evidence="1" type="ORF">GCM10010339_29700</name>
</gene>
<accession>A0A919D2T2</accession>
<organism evidence="1 2">
    <name type="scientific">Streptomyces alanosinicus</name>
    <dbReference type="NCBI Taxonomy" id="68171"/>
    <lineage>
        <taxon>Bacteria</taxon>
        <taxon>Bacillati</taxon>
        <taxon>Actinomycetota</taxon>
        <taxon>Actinomycetes</taxon>
        <taxon>Kitasatosporales</taxon>
        <taxon>Streptomycetaceae</taxon>
        <taxon>Streptomyces</taxon>
    </lineage>
</organism>
<proteinExistence type="predicted"/>
<sequence length="66" mass="6607">MRETVIPLVVLAGGTTAMGAYGSYQLNKAAGATLDTGGAIQLGVCVPSARAPCRARSVAADHCCGR</sequence>